<dbReference type="EMBL" id="LKCN02000007">
    <property type="protein sequence ID" value="RCI13100.1"/>
    <property type="molecule type" value="Genomic_DNA"/>
</dbReference>
<dbReference type="AlphaFoldDB" id="A0A367LFA3"/>
<keyword evidence="2" id="KW-1185">Reference proteome</keyword>
<accession>A0A367LFA3</accession>
<evidence type="ECO:0000313" key="2">
    <source>
        <dbReference type="Proteomes" id="UP000253664"/>
    </source>
</evidence>
<protein>
    <submittedName>
        <fullName evidence="1">Uncharacterized protein</fullName>
    </submittedName>
</protein>
<comment type="caution">
    <text evidence="1">The sequence shown here is derived from an EMBL/GenBank/DDBJ whole genome shotgun (WGS) entry which is preliminary data.</text>
</comment>
<dbReference type="Proteomes" id="UP000253664">
    <property type="component" value="Unassembled WGS sequence"/>
</dbReference>
<gene>
    <name evidence="1" type="ORF">L249_0220</name>
</gene>
<sequence>MPQGASAFPLGPRMATMARHITKPSLLFLWFATPEQESRWFRENEAVEKLPLPILYHHPINIAIKPPALYTPRQDPCPSLIPDYDKEKLNKGLLLARFRFLTNSHHPSIKFLFKNVIAWNPYVPEAPDETTIHQPRPCFDHVFFRQLGVRVLQHVENYACFAILLPRCEGIIGSGTP</sequence>
<reference evidence="1 2" key="1">
    <citation type="journal article" date="2015" name="BMC Genomics">
        <title>Insights from the genome of Ophiocordyceps polyrhachis-furcata to pathogenicity and host specificity in insect fungi.</title>
        <authorList>
            <person name="Wichadakul D."/>
            <person name="Kobmoo N."/>
            <person name="Ingsriswang S."/>
            <person name="Tangphatsornruang S."/>
            <person name="Chantasingh D."/>
            <person name="Luangsa-ard J.J."/>
            <person name="Eurwilaichitr L."/>
        </authorList>
    </citation>
    <scope>NUCLEOTIDE SEQUENCE [LARGE SCALE GENOMIC DNA]</scope>
    <source>
        <strain evidence="1 2">BCC 54312</strain>
    </source>
</reference>
<organism evidence="1 2">
    <name type="scientific">Ophiocordyceps polyrhachis-furcata BCC 54312</name>
    <dbReference type="NCBI Taxonomy" id="1330021"/>
    <lineage>
        <taxon>Eukaryota</taxon>
        <taxon>Fungi</taxon>
        <taxon>Dikarya</taxon>
        <taxon>Ascomycota</taxon>
        <taxon>Pezizomycotina</taxon>
        <taxon>Sordariomycetes</taxon>
        <taxon>Hypocreomycetidae</taxon>
        <taxon>Hypocreales</taxon>
        <taxon>Ophiocordycipitaceae</taxon>
        <taxon>Ophiocordyceps</taxon>
    </lineage>
</organism>
<proteinExistence type="predicted"/>
<evidence type="ECO:0000313" key="1">
    <source>
        <dbReference type="EMBL" id="RCI13100.1"/>
    </source>
</evidence>
<name>A0A367LFA3_9HYPO</name>